<dbReference type="AlphaFoldDB" id="A0A922MMK4"/>
<sequence length="88" mass="9670">MGPLRARIPYETRVAICVGKTRHMTCLGHLPKHKIDILNPKKQIQGIIRVACAVGSPFAQDYEADDQSLSDGQRPRPAPRTRAGQLGP</sequence>
<evidence type="ECO:0000313" key="2">
    <source>
        <dbReference type="EMBL" id="KAH9640045.1"/>
    </source>
</evidence>
<evidence type="ECO:0000313" key="3">
    <source>
        <dbReference type="Proteomes" id="UP000814243"/>
    </source>
</evidence>
<dbReference type="EMBL" id="JACEFF010000297">
    <property type="protein sequence ID" value="KAH9640045.1"/>
    <property type="molecule type" value="Genomic_DNA"/>
</dbReference>
<comment type="caution">
    <text evidence="2">The sequence shown here is derived from an EMBL/GenBank/DDBJ whole genome shotgun (WGS) entry which is preliminary data.</text>
</comment>
<evidence type="ECO:0000256" key="1">
    <source>
        <dbReference type="SAM" id="MobiDB-lite"/>
    </source>
</evidence>
<organism evidence="2 3">
    <name type="scientific">Spodoptera exigua</name>
    <name type="common">Beet armyworm</name>
    <name type="synonym">Noctua fulgens</name>
    <dbReference type="NCBI Taxonomy" id="7107"/>
    <lineage>
        <taxon>Eukaryota</taxon>
        <taxon>Metazoa</taxon>
        <taxon>Ecdysozoa</taxon>
        <taxon>Arthropoda</taxon>
        <taxon>Hexapoda</taxon>
        <taxon>Insecta</taxon>
        <taxon>Pterygota</taxon>
        <taxon>Neoptera</taxon>
        <taxon>Endopterygota</taxon>
        <taxon>Lepidoptera</taxon>
        <taxon>Glossata</taxon>
        <taxon>Ditrysia</taxon>
        <taxon>Noctuoidea</taxon>
        <taxon>Noctuidae</taxon>
        <taxon>Amphipyrinae</taxon>
        <taxon>Spodoptera</taxon>
    </lineage>
</organism>
<gene>
    <name evidence="2" type="ORF">HF086_008140</name>
</gene>
<proteinExistence type="predicted"/>
<protein>
    <submittedName>
        <fullName evidence="2">Uncharacterized protein</fullName>
    </submittedName>
</protein>
<reference evidence="2" key="1">
    <citation type="journal article" date="2021" name="G3 (Bethesda)">
        <title>Genome and transcriptome analysis of the beet armyworm Spodoptera exigua reveals targets for pest control. .</title>
        <authorList>
            <person name="Simon S."/>
            <person name="Breeschoten T."/>
            <person name="Jansen H.J."/>
            <person name="Dirks R.P."/>
            <person name="Schranz M.E."/>
            <person name="Ros V.I.D."/>
        </authorList>
    </citation>
    <scope>NUCLEOTIDE SEQUENCE</scope>
    <source>
        <strain evidence="2">TB_SE_WUR_2020</strain>
    </source>
</reference>
<accession>A0A922MMK4</accession>
<name>A0A922MMK4_SPOEX</name>
<feature type="region of interest" description="Disordered" evidence="1">
    <location>
        <begin position="63"/>
        <end position="88"/>
    </location>
</feature>
<dbReference type="Proteomes" id="UP000814243">
    <property type="component" value="Unassembled WGS sequence"/>
</dbReference>